<sequence>MVHLMKIVAGLQKNRLQCLSTHSEAHAELMKMRSFLDQTCQRYIQKGKQYASKSALKKQLRRVLTERVGVQVPRNKEINLIWDQLLQTADYVREQRKKMKTYYRQLSYENIKLKSALTNLDRASRNLEDKARDLQTQASKSKDELAKVELQITTLSSEYLNLVKDCGFAEKTGRKRLKEATHKVGSCPLNSFPKRLQPVAAAHARKKHLKRMLAQSERDRTEIENKRKSLKRCRAEVGILPEISTPTILPGQLDTVETFYVGDRVSIPGTGPISSRMQGSIVGFKSNSIITVQQDDAVGGDAPDSKIGSQPQARKTVDIEARLVWFDWTTDKFPFPASVAETPPAQPKPAPVYVNAPAAE</sequence>
<feature type="coiled-coil region" evidence="1">
    <location>
        <begin position="110"/>
        <end position="158"/>
    </location>
</feature>
<evidence type="ECO:0000256" key="1">
    <source>
        <dbReference type="SAM" id="Coils"/>
    </source>
</evidence>
<accession>A0A7S2XD19</accession>
<organism evidence="3">
    <name type="scientific">Lotharella oceanica</name>
    <dbReference type="NCBI Taxonomy" id="641309"/>
    <lineage>
        <taxon>Eukaryota</taxon>
        <taxon>Sar</taxon>
        <taxon>Rhizaria</taxon>
        <taxon>Cercozoa</taxon>
        <taxon>Chlorarachniophyceae</taxon>
        <taxon>Lotharella</taxon>
    </lineage>
</organism>
<reference evidence="3" key="1">
    <citation type="submission" date="2021-01" db="EMBL/GenBank/DDBJ databases">
        <authorList>
            <person name="Corre E."/>
            <person name="Pelletier E."/>
            <person name="Niang G."/>
            <person name="Scheremetjew M."/>
            <person name="Finn R."/>
            <person name="Kale V."/>
            <person name="Holt S."/>
            <person name="Cochrane G."/>
            <person name="Meng A."/>
            <person name="Brown T."/>
            <person name="Cohen L."/>
        </authorList>
    </citation>
    <scope>NUCLEOTIDE SEQUENCE</scope>
    <source>
        <strain evidence="3">CCMP622</strain>
    </source>
</reference>
<protein>
    <submittedName>
        <fullName evidence="3">Uncharacterized protein</fullName>
    </submittedName>
</protein>
<dbReference type="EMBL" id="HBHP01022562">
    <property type="protein sequence ID" value="CAD9770051.1"/>
    <property type="molecule type" value="Transcribed_RNA"/>
</dbReference>
<feature type="region of interest" description="Disordered" evidence="2">
    <location>
        <begin position="339"/>
        <end position="360"/>
    </location>
</feature>
<dbReference type="AlphaFoldDB" id="A0A7S2XD19"/>
<proteinExistence type="predicted"/>
<evidence type="ECO:0000313" key="3">
    <source>
        <dbReference type="EMBL" id="CAD9770051.1"/>
    </source>
</evidence>
<name>A0A7S2XD19_9EUKA</name>
<gene>
    <name evidence="3" type="ORF">LSP00402_LOCUS14036</name>
</gene>
<feature type="coiled-coil region" evidence="1">
    <location>
        <begin position="199"/>
        <end position="233"/>
    </location>
</feature>
<evidence type="ECO:0000256" key="2">
    <source>
        <dbReference type="SAM" id="MobiDB-lite"/>
    </source>
</evidence>
<keyword evidence="1" id="KW-0175">Coiled coil</keyword>